<gene>
    <name evidence="1" type="ORF">PanWU01x14_143200</name>
</gene>
<accession>A0A2P5CKU9</accession>
<evidence type="ECO:0000313" key="1">
    <source>
        <dbReference type="EMBL" id="PON61661.1"/>
    </source>
</evidence>
<keyword evidence="2" id="KW-1185">Reference proteome</keyword>
<dbReference type="EMBL" id="JXTB01000119">
    <property type="protein sequence ID" value="PON61661.1"/>
    <property type="molecule type" value="Genomic_DNA"/>
</dbReference>
<dbReference type="AlphaFoldDB" id="A0A2P5CKU9"/>
<protein>
    <submittedName>
        <fullName evidence="1">Uncharacterized protein</fullName>
    </submittedName>
</protein>
<dbReference type="OrthoDB" id="1838411at2759"/>
<sequence length="191" mass="20884">MSHFFTKLVAFVIMYGQKYPAVRALWARLWPLEWLPHTPSWISSINFCASTGPMHRSIGPIVDLLYNCSPIIEYLAAFSLTVLASWGSVGRFPSVKYCVMGLIHPSSEVLVASTWCAGVCGGSIMPPPSNETSMLSAVPPIEAFLASASALWFFSLGIWSISKLAKRALAPITLEKYLCSLGFFTSKSPLT</sequence>
<organism evidence="1 2">
    <name type="scientific">Parasponia andersonii</name>
    <name type="common">Sponia andersonii</name>
    <dbReference type="NCBI Taxonomy" id="3476"/>
    <lineage>
        <taxon>Eukaryota</taxon>
        <taxon>Viridiplantae</taxon>
        <taxon>Streptophyta</taxon>
        <taxon>Embryophyta</taxon>
        <taxon>Tracheophyta</taxon>
        <taxon>Spermatophyta</taxon>
        <taxon>Magnoliopsida</taxon>
        <taxon>eudicotyledons</taxon>
        <taxon>Gunneridae</taxon>
        <taxon>Pentapetalae</taxon>
        <taxon>rosids</taxon>
        <taxon>fabids</taxon>
        <taxon>Rosales</taxon>
        <taxon>Cannabaceae</taxon>
        <taxon>Parasponia</taxon>
    </lineage>
</organism>
<reference evidence="2" key="1">
    <citation type="submission" date="2016-06" db="EMBL/GenBank/DDBJ databases">
        <title>Parallel loss of symbiosis genes in relatives of nitrogen-fixing non-legume Parasponia.</title>
        <authorList>
            <person name="Van Velzen R."/>
            <person name="Holmer R."/>
            <person name="Bu F."/>
            <person name="Rutten L."/>
            <person name="Van Zeijl A."/>
            <person name="Liu W."/>
            <person name="Santuari L."/>
            <person name="Cao Q."/>
            <person name="Sharma T."/>
            <person name="Shen D."/>
            <person name="Roswanjaya Y."/>
            <person name="Wardhani T."/>
            <person name="Kalhor M.S."/>
            <person name="Jansen J."/>
            <person name="Van den Hoogen J."/>
            <person name="Gungor B."/>
            <person name="Hartog M."/>
            <person name="Hontelez J."/>
            <person name="Verver J."/>
            <person name="Yang W.-C."/>
            <person name="Schijlen E."/>
            <person name="Repin R."/>
            <person name="Schilthuizen M."/>
            <person name="Schranz E."/>
            <person name="Heidstra R."/>
            <person name="Miyata K."/>
            <person name="Fedorova E."/>
            <person name="Kohlen W."/>
            <person name="Bisseling T."/>
            <person name="Smit S."/>
            <person name="Geurts R."/>
        </authorList>
    </citation>
    <scope>NUCLEOTIDE SEQUENCE [LARGE SCALE GENOMIC DNA]</scope>
    <source>
        <strain evidence="2">cv. WU1-14</strain>
    </source>
</reference>
<dbReference type="Proteomes" id="UP000237105">
    <property type="component" value="Unassembled WGS sequence"/>
</dbReference>
<name>A0A2P5CKU9_PARAD</name>
<proteinExistence type="predicted"/>
<evidence type="ECO:0000313" key="2">
    <source>
        <dbReference type="Proteomes" id="UP000237105"/>
    </source>
</evidence>
<comment type="caution">
    <text evidence="1">The sequence shown here is derived from an EMBL/GenBank/DDBJ whole genome shotgun (WGS) entry which is preliminary data.</text>
</comment>